<comment type="function">
    <text evidence="7">F(1)F(0) ATP synthase produces ATP from ADP in the presence of a proton or sodium gradient. F-type ATPases consist of two structural domains, F(1) containing the extramembraneous catalytic core and F(0) containing the membrane proton channel, linked together by a central stalk and a peripheral stalk. During catalysis, ATP synthesis in the catalytic domain of F(1) is coupled via a rotary mechanism of the central stalk subunits to proton translocation.</text>
</comment>
<evidence type="ECO:0000313" key="9">
    <source>
        <dbReference type="Proteomes" id="UP000005561"/>
    </source>
</evidence>
<dbReference type="Proteomes" id="UP000005561">
    <property type="component" value="Unassembled WGS sequence"/>
</dbReference>
<comment type="function">
    <text evidence="7">This protein is part of the stalk that links CF(0) to CF(1). It either transmits conformational changes from CF(0) to CF(1) or is implicated in proton conduction.</text>
</comment>
<evidence type="ECO:0000256" key="3">
    <source>
        <dbReference type="ARBA" id="ARBA00022781"/>
    </source>
</evidence>
<dbReference type="HAMAP" id="MF_01416">
    <property type="entry name" value="ATP_synth_delta_bact"/>
    <property type="match status" value="1"/>
</dbReference>
<evidence type="ECO:0000256" key="4">
    <source>
        <dbReference type="ARBA" id="ARBA00023065"/>
    </source>
</evidence>
<sequence>MAKLVSKTYGDALFDLSVEENSVDAMMQEVLAVREALAENPDLAQVLRNPDIGKEEKLNLVEKVFKGRVSDNLTGFLRIVVDKQRYGELDAILDYFVARVKEYKKIGMAHVTSPMELSEEWKARIKEKLLATTGYVEMEMTYAVDPGLIGGLVIRIGDTVVDSSVRSRLADVVRRLQRTSLEPQKEMRE</sequence>
<keyword evidence="7" id="KW-0139">CF(1)</keyword>
<dbReference type="GO" id="GO:0046933">
    <property type="term" value="F:proton-transporting ATP synthase activity, rotational mechanism"/>
    <property type="evidence" value="ECO:0007669"/>
    <property type="project" value="UniProtKB-UniRule"/>
</dbReference>
<dbReference type="eggNOG" id="COG0712">
    <property type="taxonomic scope" value="Bacteria"/>
</dbReference>
<dbReference type="OrthoDB" id="9802471at2"/>
<comment type="caution">
    <text evidence="8">The sequence shown here is derived from an EMBL/GenBank/DDBJ whole genome shotgun (WGS) entry which is preliminary data.</text>
</comment>
<keyword evidence="3 7" id="KW-0375">Hydrogen ion transport</keyword>
<protein>
    <recommendedName>
        <fullName evidence="7">ATP synthase subunit delta</fullName>
    </recommendedName>
    <alternativeName>
        <fullName evidence="7">ATP synthase F(1) sector subunit delta</fullName>
    </alternativeName>
    <alternativeName>
        <fullName evidence="7">F-type ATPase subunit delta</fullName>
        <shortName evidence="7">F-ATPase subunit delta</shortName>
    </alternativeName>
</protein>
<evidence type="ECO:0000256" key="1">
    <source>
        <dbReference type="ARBA" id="ARBA00004370"/>
    </source>
</evidence>
<dbReference type="GO" id="GO:0016787">
    <property type="term" value="F:hydrolase activity"/>
    <property type="evidence" value="ECO:0007669"/>
    <property type="project" value="UniProtKB-KW"/>
</dbReference>
<accession>C6LAJ5</accession>
<dbReference type="Gene3D" id="1.10.520.20">
    <property type="entry name" value="N-terminal domain of the delta subunit of the F1F0-ATP synthase"/>
    <property type="match status" value="1"/>
</dbReference>
<dbReference type="GO" id="GO:0005886">
    <property type="term" value="C:plasma membrane"/>
    <property type="evidence" value="ECO:0007669"/>
    <property type="project" value="UniProtKB-SubCell"/>
</dbReference>
<evidence type="ECO:0000256" key="5">
    <source>
        <dbReference type="ARBA" id="ARBA00023136"/>
    </source>
</evidence>
<dbReference type="PRINTS" id="PR00125">
    <property type="entry name" value="ATPASEDELTA"/>
</dbReference>
<keyword evidence="6 7" id="KW-0066">ATP synthesis</keyword>
<evidence type="ECO:0000256" key="2">
    <source>
        <dbReference type="ARBA" id="ARBA00022448"/>
    </source>
</evidence>
<comment type="similarity">
    <text evidence="7">Belongs to the ATPase delta chain family.</text>
</comment>
<dbReference type="AlphaFoldDB" id="C6LAJ5"/>
<dbReference type="InterPro" id="IPR000711">
    <property type="entry name" value="ATPase_OSCP/dsu"/>
</dbReference>
<dbReference type="EMBL" id="ACCL02000002">
    <property type="protein sequence ID" value="EET62602.1"/>
    <property type="molecule type" value="Genomic_DNA"/>
</dbReference>
<proteinExistence type="inferred from homology"/>
<dbReference type="RefSeq" id="WP_006860437.1">
    <property type="nucleotide sequence ID" value="NZ_ACCL02000002.1"/>
</dbReference>
<dbReference type="NCBIfam" id="TIGR01145">
    <property type="entry name" value="ATP_synt_delta"/>
    <property type="match status" value="1"/>
</dbReference>
<dbReference type="SUPFAM" id="SSF47928">
    <property type="entry name" value="N-terminal domain of the delta subunit of the F1F0-ATP synthase"/>
    <property type="match status" value="1"/>
</dbReference>
<keyword evidence="7" id="KW-1003">Cell membrane</keyword>
<evidence type="ECO:0000313" key="8">
    <source>
        <dbReference type="EMBL" id="EET62602.1"/>
    </source>
</evidence>
<keyword evidence="5 7" id="KW-0472">Membrane</keyword>
<comment type="subcellular location">
    <subcellularLocation>
        <location evidence="7">Cell membrane</location>
        <topology evidence="7">Peripheral membrane protein</topology>
    </subcellularLocation>
    <subcellularLocation>
        <location evidence="1">Membrane</location>
    </subcellularLocation>
</comment>
<dbReference type="STRING" id="168384.SAMN05660368_02892"/>
<dbReference type="InterPro" id="IPR026015">
    <property type="entry name" value="ATP_synth_OSCP/delta_N_sf"/>
</dbReference>
<keyword evidence="8" id="KW-0378">Hydrolase</keyword>
<evidence type="ECO:0000256" key="7">
    <source>
        <dbReference type="HAMAP-Rule" id="MF_01416"/>
    </source>
</evidence>
<organism evidence="8 9">
    <name type="scientific">Marvinbryantia formatexigens DSM 14469</name>
    <dbReference type="NCBI Taxonomy" id="478749"/>
    <lineage>
        <taxon>Bacteria</taxon>
        <taxon>Bacillati</taxon>
        <taxon>Bacillota</taxon>
        <taxon>Clostridia</taxon>
        <taxon>Lachnospirales</taxon>
        <taxon>Lachnospiraceae</taxon>
        <taxon>Marvinbryantia</taxon>
    </lineage>
</organism>
<dbReference type="Pfam" id="PF00213">
    <property type="entry name" value="OSCP"/>
    <property type="match status" value="1"/>
</dbReference>
<reference evidence="8" key="1">
    <citation type="submission" date="2009-07" db="EMBL/GenBank/DDBJ databases">
        <authorList>
            <person name="Weinstock G."/>
            <person name="Sodergren E."/>
            <person name="Clifton S."/>
            <person name="Fulton L."/>
            <person name="Fulton B."/>
            <person name="Courtney L."/>
            <person name="Fronick C."/>
            <person name="Harrison M."/>
            <person name="Strong C."/>
            <person name="Farmer C."/>
            <person name="Delahaunty K."/>
            <person name="Markovic C."/>
            <person name="Hall O."/>
            <person name="Minx P."/>
            <person name="Tomlinson C."/>
            <person name="Mitreva M."/>
            <person name="Nelson J."/>
            <person name="Hou S."/>
            <person name="Wollam A."/>
            <person name="Pepin K.H."/>
            <person name="Johnson M."/>
            <person name="Bhonagiri V."/>
            <person name="Nash W.E."/>
            <person name="Warren W."/>
            <person name="Chinwalla A."/>
            <person name="Mardis E.R."/>
            <person name="Wilson R.K."/>
        </authorList>
    </citation>
    <scope>NUCLEOTIDE SEQUENCE [LARGE SCALE GENOMIC DNA]</scope>
    <source>
        <strain evidence="8">DSM 14469</strain>
    </source>
</reference>
<keyword evidence="2 7" id="KW-0813">Transport</keyword>
<evidence type="ECO:0000256" key="6">
    <source>
        <dbReference type="ARBA" id="ARBA00023310"/>
    </source>
</evidence>
<keyword evidence="9" id="KW-1185">Reference proteome</keyword>
<name>C6LAJ5_9FIRM</name>
<gene>
    <name evidence="7 8" type="primary">atpH</name>
    <name evidence="8" type="ORF">BRYFOR_05637</name>
</gene>
<dbReference type="PANTHER" id="PTHR11910">
    <property type="entry name" value="ATP SYNTHASE DELTA CHAIN"/>
    <property type="match status" value="1"/>
</dbReference>
<dbReference type="GO" id="GO:0045259">
    <property type="term" value="C:proton-transporting ATP synthase complex"/>
    <property type="evidence" value="ECO:0007669"/>
    <property type="project" value="UniProtKB-KW"/>
</dbReference>
<keyword evidence="4 7" id="KW-0406">Ion transport</keyword>